<dbReference type="AlphaFoldDB" id="A0A1Y1XCT0"/>
<dbReference type="PANTHER" id="PTHR13318">
    <property type="entry name" value="PARTNER OF PAIRED, ISOFORM B-RELATED"/>
    <property type="match status" value="1"/>
</dbReference>
<dbReference type="SUPFAM" id="SSF52047">
    <property type="entry name" value="RNI-like"/>
    <property type="match status" value="1"/>
</dbReference>
<accession>A0A1Y1XCT0</accession>
<dbReference type="Gene3D" id="3.80.10.10">
    <property type="entry name" value="Ribonuclease Inhibitor"/>
    <property type="match status" value="2"/>
</dbReference>
<dbReference type="OrthoDB" id="2147782at2759"/>
<dbReference type="Pfam" id="PF12937">
    <property type="entry name" value="F-box-like"/>
    <property type="match status" value="1"/>
</dbReference>
<evidence type="ECO:0000313" key="2">
    <source>
        <dbReference type="EMBL" id="ORX83548.1"/>
    </source>
</evidence>
<name>A0A1Y1XCT0_9FUNG</name>
<dbReference type="EMBL" id="MCFG01000071">
    <property type="protein sequence ID" value="ORX83548.1"/>
    <property type="molecule type" value="Genomic_DNA"/>
</dbReference>
<dbReference type="GO" id="GO:0031146">
    <property type="term" value="P:SCF-dependent proteasomal ubiquitin-dependent protein catabolic process"/>
    <property type="evidence" value="ECO:0007669"/>
    <property type="project" value="TreeGrafter"/>
</dbReference>
<gene>
    <name evidence="2" type="ORF">BCR32DRAFT_266924</name>
</gene>
<dbReference type="GO" id="GO:0019005">
    <property type="term" value="C:SCF ubiquitin ligase complex"/>
    <property type="evidence" value="ECO:0007669"/>
    <property type="project" value="TreeGrafter"/>
</dbReference>
<protein>
    <recommendedName>
        <fullName evidence="1">F-box domain-containing protein</fullName>
    </recommendedName>
</protein>
<evidence type="ECO:0000259" key="1">
    <source>
        <dbReference type="Pfam" id="PF12937"/>
    </source>
</evidence>
<feature type="domain" description="F-box" evidence="1">
    <location>
        <begin position="9"/>
        <end position="54"/>
    </location>
</feature>
<organism evidence="2 3">
    <name type="scientific">Anaeromyces robustus</name>
    <dbReference type="NCBI Taxonomy" id="1754192"/>
    <lineage>
        <taxon>Eukaryota</taxon>
        <taxon>Fungi</taxon>
        <taxon>Fungi incertae sedis</taxon>
        <taxon>Chytridiomycota</taxon>
        <taxon>Chytridiomycota incertae sedis</taxon>
        <taxon>Neocallimastigomycetes</taxon>
        <taxon>Neocallimastigales</taxon>
        <taxon>Neocallimastigaceae</taxon>
        <taxon>Anaeromyces</taxon>
    </lineage>
</organism>
<evidence type="ECO:0000313" key="3">
    <source>
        <dbReference type="Proteomes" id="UP000193944"/>
    </source>
</evidence>
<dbReference type="InterPro" id="IPR032675">
    <property type="entry name" value="LRR_dom_sf"/>
</dbReference>
<proteinExistence type="predicted"/>
<keyword evidence="3" id="KW-1185">Reference proteome</keyword>
<sequence length="656" mass="77322">MHIYYTIVNQIPNEILIKVFINPLFNQNDYYKFCLVCRSWNQAATIVLWNCPYIYSFRQLVKFYQCLLYNEKILNELEETRIIDNEKKGRISSSSPQWINHNLSKLVNKLDLTRVRLERPISNRQRTELYKALNILGDKLMPSLNSLSICREQYLNYKSITSLLRNLKKFNYMETLYISIALFQSWKEWNHNNHLNHYLIFPKMIENLKSPHLKKIRLQNCCDLNDEACYQLFDKCTEINELEILGSSNVSIDVLYYSLKMLKDLKFFSYTAIATPQFTLNNNIDENVVNDQMTINNNNDENEEVKLHSKEGSLVIDLNNKPQASNIQIIDINSSGWSPYLNWMFSNQSCHSLKKLILTIQTREEKSTIYKAISSCSSLEELIINYRHEMNENNDTPLANIPLTIDLDKLFLVKTENYQSNIKFLHISGLEIEKSKRFTKYMENIINNNDDNEQEKEEIQSENFKFNKLKYLHLYIPSSKYPIEYILYQFPCLEEFVLNLKSNLKRLSIRSSSFGDGFSDQQINSIIEKCKSVTNLELDCKSLTEDCLCHIIKTLKGKLISLRLERVNRSTINDKFLTCLCQYNPGIQQLEIFAEHGKLEVTYEGTNNIIEQCKNLRYFSLGLEGFNPIIPYYLEQPSNYRSYFKILNYTSKKRFI</sequence>
<reference evidence="2 3" key="1">
    <citation type="submission" date="2016-08" db="EMBL/GenBank/DDBJ databases">
        <title>A Parts List for Fungal Cellulosomes Revealed by Comparative Genomics.</title>
        <authorList>
            <consortium name="DOE Joint Genome Institute"/>
            <person name="Haitjema C.H."/>
            <person name="Gilmore S.P."/>
            <person name="Henske J.K."/>
            <person name="Solomon K.V."/>
            <person name="De Groot R."/>
            <person name="Kuo A."/>
            <person name="Mondo S.J."/>
            <person name="Salamov A.A."/>
            <person name="Labutti K."/>
            <person name="Zhao Z."/>
            <person name="Chiniquy J."/>
            <person name="Barry K."/>
            <person name="Brewer H.M."/>
            <person name="Purvine S.O."/>
            <person name="Wright A.T."/>
            <person name="Boxma B."/>
            <person name="Van Alen T."/>
            <person name="Hackstein J.H."/>
            <person name="Baker S.E."/>
            <person name="Grigoriev I.V."/>
            <person name="O'Malley M.A."/>
        </authorList>
    </citation>
    <scope>NUCLEOTIDE SEQUENCE [LARGE SCALE GENOMIC DNA]</scope>
    <source>
        <strain evidence="2 3">S4</strain>
    </source>
</reference>
<dbReference type="STRING" id="1754192.A0A1Y1XCT0"/>
<dbReference type="Proteomes" id="UP000193944">
    <property type="component" value="Unassembled WGS sequence"/>
</dbReference>
<dbReference type="PANTHER" id="PTHR13318:SF95">
    <property type="entry name" value="F-BOX PROTEIN YLR352W"/>
    <property type="match status" value="1"/>
</dbReference>
<dbReference type="InterPro" id="IPR001810">
    <property type="entry name" value="F-box_dom"/>
</dbReference>
<reference evidence="2 3" key="2">
    <citation type="submission" date="2016-08" db="EMBL/GenBank/DDBJ databases">
        <title>Pervasive Adenine N6-methylation of Active Genes in Fungi.</title>
        <authorList>
            <consortium name="DOE Joint Genome Institute"/>
            <person name="Mondo S.J."/>
            <person name="Dannebaum R.O."/>
            <person name="Kuo R.C."/>
            <person name="Labutti K."/>
            <person name="Haridas S."/>
            <person name="Kuo A."/>
            <person name="Salamov A."/>
            <person name="Ahrendt S.R."/>
            <person name="Lipzen A."/>
            <person name="Sullivan W."/>
            <person name="Andreopoulos W.B."/>
            <person name="Clum A."/>
            <person name="Lindquist E."/>
            <person name="Daum C."/>
            <person name="Ramamoorthy G.K."/>
            <person name="Gryganskyi A."/>
            <person name="Culley D."/>
            <person name="Magnuson J.K."/>
            <person name="James T.Y."/>
            <person name="O'Malley M.A."/>
            <person name="Stajich J.E."/>
            <person name="Spatafora J.W."/>
            <person name="Visel A."/>
            <person name="Grigoriev I.V."/>
        </authorList>
    </citation>
    <scope>NUCLEOTIDE SEQUENCE [LARGE SCALE GENOMIC DNA]</scope>
    <source>
        <strain evidence="2 3">S4</strain>
    </source>
</reference>
<comment type="caution">
    <text evidence="2">The sequence shown here is derived from an EMBL/GenBank/DDBJ whole genome shotgun (WGS) entry which is preliminary data.</text>
</comment>